<dbReference type="STRING" id="1245471.PCA10_28660"/>
<dbReference type="EMBL" id="AP013068">
    <property type="protein sequence ID" value="BAN48598.1"/>
    <property type="molecule type" value="Genomic_DNA"/>
</dbReference>
<sequence>MGMQDRDWYRQELREKRYEEYQRQVIPIPTEDKPVRRQIGSGVWLLLVMVIAIVLTLGFA</sequence>
<evidence type="ECO:0000313" key="5">
    <source>
        <dbReference type="Proteomes" id="UP000015503"/>
    </source>
</evidence>
<reference evidence="2 5" key="1">
    <citation type="journal article" date="2013" name="Genome Announc.">
        <title>Complete Genome Sequence of the Carbazole Degrader Pseudomonas resinovorans Strain CA10 (NBRC 106553).</title>
        <authorList>
            <person name="Shintani M."/>
            <person name="Hosoyama A."/>
            <person name="Ohji S."/>
            <person name="Tsuchikane K."/>
            <person name="Takarada H."/>
            <person name="Yamazoe A."/>
            <person name="Fujita N."/>
            <person name="Nojiri H."/>
        </authorList>
    </citation>
    <scope>NUCLEOTIDE SEQUENCE [LARGE SCALE GENOMIC DNA]</scope>
    <source>
        <strain evidence="2 5">NBRC 106553</strain>
    </source>
</reference>
<dbReference type="KEGG" id="pre:PCA10_28900"/>
<accession>S6ARP3</accession>
<feature type="transmembrane region" description="Helical" evidence="1">
    <location>
        <begin position="42"/>
        <end position="59"/>
    </location>
</feature>
<dbReference type="EMBL" id="AP013068">
    <property type="protein sequence ID" value="BAN48622.1"/>
    <property type="molecule type" value="Genomic_DNA"/>
</dbReference>
<dbReference type="KEGG" id="pre:PCA10_28660"/>
<dbReference type="EMBL" id="AP013068">
    <property type="protein sequence ID" value="BAN48610.1"/>
    <property type="molecule type" value="Genomic_DNA"/>
</dbReference>
<dbReference type="AlphaFoldDB" id="S6ARP3"/>
<keyword evidence="5" id="KW-1185">Reference proteome</keyword>
<evidence type="ECO:0000256" key="1">
    <source>
        <dbReference type="SAM" id="Phobius"/>
    </source>
</evidence>
<keyword evidence="1" id="KW-1133">Transmembrane helix</keyword>
<evidence type="ECO:0000313" key="4">
    <source>
        <dbReference type="EMBL" id="BAN48622.1"/>
    </source>
</evidence>
<name>S6ARP3_METRE</name>
<organism evidence="2 5">
    <name type="scientific">Metapseudomonas resinovorans NBRC 106553</name>
    <dbReference type="NCBI Taxonomy" id="1245471"/>
    <lineage>
        <taxon>Bacteria</taxon>
        <taxon>Pseudomonadati</taxon>
        <taxon>Pseudomonadota</taxon>
        <taxon>Gammaproteobacteria</taxon>
        <taxon>Pseudomonadales</taxon>
        <taxon>Pseudomonadaceae</taxon>
        <taxon>Metapseudomonas</taxon>
    </lineage>
</organism>
<gene>
    <name evidence="2" type="ORF">PCA10_28660</name>
    <name evidence="3" type="ORF">PCA10_28780</name>
    <name evidence="4" type="ORF">PCA10_28900</name>
</gene>
<evidence type="ECO:0000313" key="3">
    <source>
        <dbReference type="EMBL" id="BAN48610.1"/>
    </source>
</evidence>
<dbReference type="KEGG" id="pre:PCA10_28780"/>
<dbReference type="Proteomes" id="UP000015503">
    <property type="component" value="Chromosome"/>
</dbReference>
<keyword evidence="1" id="KW-0812">Transmembrane</keyword>
<dbReference type="HOGENOM" id="CLU_2938258_0_0_6"/>
<protein>
    <submittedName>
        <fullName evidence="2">Uncharacterized protein</fullName>
    </submittedName>
</protein>
<proteinExistence type="predicted"/>
<evidence type="ECO:0000313" key="2">
    <source>
        <dbReference type="EMBL" id="BAN48598.1"/>
    </source>
</evidence>
<keyword evidence="1" id="KW-0472">Membrane</keyword>